<comment type="caution">
    <text evidence="2">The sequence shown here is derived from an EMBL/GenBank/DDBJ whole genome shotgun (WGS) entry which is preliminary data.</text>
</comment>
<gene>
    <name evidence="2" type="ORF">IC235_21895</name>
</gene>
<keyword evidence="3" id="KW-1185">Reference proteome</keyword>
<proteinExistence type="predicted"/>
<evidence type="ECO:0000313" key="2">
    <source>
        <dbReference type="EMBL" id="MBD2770546.1"/>
    </source>
</evidence>
<reference evidence="2" key="1">
    <citation type="submission" date="2020-09" db="EMBL/GenBank/DDBJ databases">
        <authorList>
            <person name="Kim M.K."/>
        </authorList>
    </citation>
    <scope>NUCLEOTIDE SEQUENCE</scope>
    <source>
        <strain evidence="2">BT664</strain>
    </source>
</reference>
<evidence type="ECO:0000313" key="3">
    <source>
        <dbReference type="Proteomes" id="UP000612233"/>
    </source>
</evidence>
<feature type="region of interest" description="Disordered" evidence="1">
    <location>
        <begin position="1"/>
        <end position="25"/>
    </location>
</feature>
<accession>A0A927GLV3</accession>
<dbReference type="AlphaFoldDB" id="A0A927GLV3"/>
<protein>
    <submittedName>
        <fullName evidence="2">Uncharacterized protein</fullName>
    </submittedName>
</protein>
<name>A0A927GLV3_9BACT</name>
<organism evidence="2 3">
    <name type="scientific">Hymenobacter montanus</name>
    <dbReference type="NCBI Taxonomy" id="2771359"/>
    <lineage>
        <taxon>Bacteria</taxon>
        <taxon>Pseudomonadati</taxon>
        <taxon>Bacteroidota</taxon>
        <taxon>Cytophagia</taxon>
        <taxon>Cytophagales</taxon>
        <taxon>Hymenobacteraceae</taxon>
        <taxon>Hymenobacter</taxon>
    </lineage>
</organism>
<sequence>MHNGLNDADWPTPAPGVFRGHQARGPADLRLSQDLEDLVHVVDNHRELTSEVAAAAAEVQAAIKQGLSLPGFSRGRKMDLALRLGTRASVRD</sequence>
<dbReference type="RefSeq" id="WP_191007354.1">
    <property type="nucleotide sequence ID" value="NZ_JACXAD010000047.1"/>
</dbReference>
<dbReference type="Proteomes" id="UP000612233">
    <property type="component" value="Unassembled WGS sequence"/>
</dbReference>
<evidence type="ECO:0000256" key="1">
    <source>
        <dbReference type="SAM" id="MobiDB-lite"/>
    </source>
</evidence>
<dbReference type="EMBL" id="JACXAD010000047">
    <property type="protein sequence ID" value="MBD2770546.1"/>
    <property type="molecule type" value="Genomic_DNA"/>
</dbReference>